<gene>
    <name evidence="7" type="ORF">IV203_011899</name>
</gene>
<dbReference type="GO" id="GO:0005524">
    <property type="term" value="F:ATP binding"/>
    <property type="evidence" value="ECO:0007669"/>
    <property type="project" value="UniProtKB-KW"/>
</dbReference>
<dbReference type="InterPro" id="IPR041677">
    <property type="entry name" value="DNA2/NAM7_AAA_11"/>
</dbReference>
<dbReference type="CDD" id="cd00201">
    <property type="entry name" value="WW"/>
    <property type="match status" value="1"/>
</dbReference>
<dbReference type="PANTHER" id="PTHR10887:SF495">
    <property type="entry name" value="HELICASE SENATAXIN ISOFORM X1-RELATED"/>
    <property type="match status" value="1"/>
</dbReference>
<dbReference type="PANTHER" id="PTHR10887">
    <property type="entry name" value="DNA2/NAM7 HELICASE FAMILY"/>
    <property type="match status" value="1"/>
</dbReference>
<evidence type="ECO:0000256" key="2">
    <source>
        <dbReference type="ARBA" id="ARBA00022801"/>
    </source>
</evidence>
<dbReference type="InterPro" id="IPR047187">
    <property type="entry name" value="SF1_C_Upf1"/>
</dbReference>
<feature type="region of interest" description="Disordered" evidence="5">
    <location>
        <begin position="1"/>
        <end position="183"/>
    </location>
</feature>
<dbReference type="InterPro" id="IPR045055">
    <property type="entry name" value="DNA2/NAM7-like"/>
</dbReference>
<dbReference type="InterPro" id="IPR041679">
    <property type="entry name" value="DNA2/NAM7-like_C"/>
</dbReference>
<dbReference type="Pfam" id="PF13087">
    <property type="entry name" value="AAA_12"/>
    <property type="match status" value="1"/>
</dbReference>
<dbReference type="AlphaFoldDB" id="A0A9K3PIU7"/>
<evidence type="ECO:0000256" key="5">
    <source>
        <dbReference type="SAM" id="MobiDB-lite"/>
    </source>
</evidence>
<feature type="compositionally biased region" description="Low complexity" evidence="5">
    <location>
        <begin position="31"/>
        <end position="47"/>
    </location>
</feature>
<evidence type="ECO:0000256" key="1">
    <source>
        <dbReference type="ARBA" id="ARBA00022741"/>
    </source>
</evidence>
<evidence type="ECO:0000313" key="7">
    <source>
        <dbReference type="EMBL" id="KAG7349302.1"/>
    </source>
</evidence>
<feature type="compositionally biased region" description="Pro residues" evidence="5">
    <location>
        <begin position="1205"/>
        <end position="1214"/>
    </location>
</feature>
<sequence length="1240" mass="137720">MPSQKEKDVLERQKQLAAAMAAKRLPSQTAGSLSSSSGKRPSSPSSSFKTNAARSTDSDPTPLTIKAGGLTFSKKPALLHQQHARPVDRRKVAPVPSSVSDFSEPRTKEQPLSTKGTSSSSDDKKVLGIHKSYKRPSPAAAMAMARAKAKQAEEANVKEPPSKKSKPTDSKEKEAGKTNRTNNRLKNLMQNVVSKKDDPLDTAAFAVNITPEDFWKNIRSWDFVTDLVKQQLEETNNGNKNSERIQDLRRPVPDTFINTRHYMAIWSPLCLDECRSQLLSEIVTECGQMSPRNSPFLLVDVDTTWKTGNRHDRHIHSAITEIADACQVMIKTKNRGDGSKMQFFPHDICCLVALDKKDLVENLLRGRQRFNNNSNLSSFDQEAYHRACVVGHTQSHRNCVDGLILKVSKRRWAQIGAKEMYFLRIGSNVTALREYTALCNVDLNPLSKFLLGKHLEESKDYSYAKKSRQSKTYIDISDPNHKSELLKKMGGVEALGIGFTQYIQKKFNPSQLMAISASSQGYGDGGFTLIKGPPGTGKTTTLVNILNALHIRQFNKYYDEVRKIVALQTGSRSAALETARVHKPRLLVCAPSNAAVDNVILKIMEDGFIDGSGQRYNPSMIRVGVGQSRAVKDVALETKVDQILSENTDAGELERSISGFRMELQRITTDIVKCRKRIHAIANASSWPLSRDWEIRVDEATFDDTGRVYFVNHKEKMTTYDCPPPPEPGETQYASHSMPEYRAFMSRTVKLVESYFNIKSNLEQAILIKGSMGNGASDFEVRQGLEMHVLNSVHIVMTTLGTSGSRSLNEGIDKFEVVVVDEAAQSVEPATLSALQLGSRHCVMVGDPQQLPATIFNVSGKTTKYDRSLFQRLEEAGEEVHMLNEQYRMHPKISHFPRHIFYKGALLDGPNVQSRSYGNPLLEMIASQIPVFQPFTVLDLDSKEERGGTSLSNSAEAHLAMHLYMSLKQLTNDYVAQDRVAVITPYAQQAGLLRRCFGDVLGKEFAKLIEVNTVDAFQGREAKIVIFSAVRAAGSHGIGFLSDVRRMNVALTRAKHFLFVIARCKSIVVNPYWKDLVDHARDTNAVVYVPILGRFNEKTTFPPIRDWKLEGGASMLPSVPSNFSNGICGSNIHNPVGPFPPLQHSVQPANHDDYSSSIMQRCFSRPSTSPLLHNGLPTPHYSGPTGLSIQPPPPPPTSSRASFRPVPPPPPPPLSQQKPTDPRSQHKATQKLPPADPRKR</sequence>
<feature type="domain" description="WW" evidence="6">
    <location>
        <begin position="687"/>
        <end position="725"/>
    </location>
</feature>
<dbReference type="GO" id="GO:0016787">
    <property type="term" value="F:hydrolase activity"/>
    <property type="evidence" value="ECO:0007669"/>
    <property type="project" value="UniProtKB-KW"/>
</dbReference>
<dbReference type="Proteomes" id="UP000693970">
    <property type="component" value="Unassembled WGS sequence"/>
</dbReference>
<feature type="compositionally biased region" description="Polar residues" evidence="5">
    <location>
        <begin position="48"/>
        <end position="61"/>
    </location>
</feature>
<dbReference type="CDD" id="cd18042">
    <property type="entry name" value="DEXXQc_SETX"/>
    <property type="match status" value="1"/>
</dbReference>
<keyword evidence="2" id="KW-0378">Hydrolase</keyword>
<comment type="caution">
    <text evidence="7">The sequence shown here is derived from an EMBL/GenBank/DDBJ whole genome shotgun (WGS) entry which is preliminary data.</text>
</comment>
<dbReference type="PROSITE" id="PS50020">
    <property type="entry name" value="WW_DOMAIN_2"/>
    <property type="match status" value="1"/>
</dbReference>
<reference evidence="7" key="2">
    <citation type="submission" date="2021-04" db="EMBL/GenBank/DDBJ databases">
        <authorList>
            <person name="Podell S."/>
        </authorList>
    </citation>
    <scope>NUCLEOTIDE SEQUENCE</scope>
    <source>
        <strain evidence="7">Hildebrandi</strain>
    </source>
</reference>
<dbReference type="GO" id="GO:0005694">
    <property type="term" value="C:chromosome"/>
    <property type="evidence" value="ECO:0007669"/>
    <property type="project" value="UniProtKB-ARBA"/>
</dbReference>
<proteinExistence type="predicted"/>
<keyword evidence="3 7" id="KW-0347">Helicase</keyword>
<protein>
    <submittedName>
        <fullName evidence="7">DNA helicase</fullName>
    </submittedName>
</protein>
<dbReference type="OrthoDB" id="6513042at2759"/>
<dbReference type="GO" id="GO:0004386">
    <property type="term" value="F:helicase activity"/>
    <property type="evidence" value="ECO:0007669"/>
    <property type="project" value="UniProtKB-KW"/>
</dbReference>
<dbReference type="EMBL" id="JAGRRH010000019">
    <property type="protein sequence ID" value="KAG7349302.1"/>
    <property type="molecule type" value="Genomic_DNA"/>
</dbReference>
<dbReference type="InterPro" id="IPR001202">
    <property type="entry name" value="WW_dom"/>
</dbReference>
<evidence type="ECO:0000313" key="8">
    <source>
        <dbReference type="Proteomes" id="UP000693970"/>
    </source>
</evidence>
<dbReference type="Pfam" id="PF13086">
    <property type="entry name" value="AAA_11"/>
    <property type="match status" value="1"/>
</dbReference>
<keyword evidence="1" id="KW-0547">Nucleotide-binding</keyword>
<dbReference type="FunFam" id="3.40.50.300:FF:000326">
    <property type="entry name" value="P-loop containing nucleoside triphosphate hydrolase"/>
    <property type="match status" value="1"/>
</dbReference>
<feature type="compositionally biased region" description="Basic and acidic residues" evidence="5">
    <location>
        <begin position="150"/>
        <end position="177"/>
    </location>
</feature>
<feature type="region of interest" description="Disordered" evidence="5">
    <location>
        <begin position="1165"/>
        <end position="1240"/>
    </location>
</feature>
<evidence type="ECO:0000256" key="4">
    <source>
        <dbReference type="ARBA" id="ARBA00022840"/>
    </source>
</evidence>
<keyword evidence="4" id="KW-0067">ATP-binding</keyword>
<evidence type="ECO:0000259" key="6">
    <source>
        <dbReference type="PROSITE" id="PS50020"/>
    </source>
</evidence>
<accession>A0A9K3PIU7</accession>
<organism evidence="7 8">
    <name type="scientific">Nitzschia inconspicua</name>
    <dbReference type="NCBI Taxonomy" id="303405"/>
    <lineage>
        <taxon>Eukaryota</taxon>
        <taxon>Sar</taxon>
        <taxon>Stramenopiles</taxon>
        <taxon>Ochrophyta</taxon>
        <taxon>Bacillariophyta</taxon>
        <taxon>Bacillariophyceae</taxon>
        <taxon>Bacillariophycidae</taxon>
        <taxon>Bacillariales</taxon>
        <taxon>Bacillariaceae</taxon>
        <taxon>Nitzschia</taxon>
    </lineage>
</organism>
<dbReference type="CDD" id="cd18808">
    <property type="entry name" value="SF1_C_Upf1"/>
    <property type="match status" value="1"/>
</dbReference>
<evidence type="ECO:0000256" key="3">
    <source>
        <dbReference type="ARBA" id="ARBA00022806"/>
    </source>
</evidence>
<name>A0A9K3PIU7_9STRA</name>
<reference evidence="7" key="1">
    <citation type="journal article" date="2021" name="Sci. Rep.">
        <title>Diploid genomic architecture of Nitzschia inconspicua, an elite biomass production diatom.</title>
        <authorList>
            <person name="Oliver A."/>
            <person name="Podell S."/>
            <person name="Pinowska A."/>
            <person name="Traller J.C."/>
            <person name="Smith S.R."/>
            <person name="McClure R."/>
            <person name="Beliaev A."/>
            <person name="Bohutskyi P."/>
            <person name="Hill E.A."/>
            <person name="Rabines A."/>
            <person name="Zheng H."/>
            <person name="Allen L.Z."/>
            <person name="Kuo A."/>
            <person name="Grigoriev I.V."/>
            <person name="Allen A.E."/>
            <person name="Hazlebeck D."/>
            <person name="Allen E.E."/>
        </authorList>
    </citation>
    <scope>NUCLEOTIDE SEQUENCE</scope>
    <source>
        <strain evidence="7">Hildebrandi</strain>
    </source>
</reference>
<keyword evidence="8" id="KW-1185">Reference proteome</keyword>
<feature type="compositionally biased region" description="Basic and acidic residues" evidence="5">
    <location>
        <begin position="1"/>
        <end position="14"/>
    </location>
</feature>